<organism evidence="2 3">
    <name type="scientific">Ignatzschineria cameli</name>
    <dbReference type="NCBI Taxonomy" id="2182793"/>
    <lineage>
        <taxon>Bacteria</taxon>
        <taxon>Pseudomonadati</taxon>
        <taxon>Pseudomonadota</taxon>
        <taxon>Gammaproteobacteria</taxon>
        <taxon>Cardiobacteriales</taxon>
        <taxon>Ignatzschineriaceae</taxon>
        <taxon>Ignatzschineria</taxon>
    </lineage>
</organism>
<gene>
    <name evidence="2" type="ORF">DC078_04330</name>
</gene>
<dbReference type="EMBL" id="QEWV01000003">
    <property type="protein sequence ID" value="PWD93051.1"/>
    <property type="molecule type" value="Genomic_DNA"/>
</dbReference>
<comment type="caution">
    <text evidence="2">The sequence shown here is derived from an EMBL/GenBank/DDBJ whole genome shotgun (WGS) entry which is preliminary data.</text>
</comment>
<dbReference type="InterPro" id="IPR009363">
    <property type="entry name" value="Phage_Mu_Gp16"/>
</dbReference>
<accession>A0ABX5L1V7</accession>
<sequence length="205" mass="24007">MFKKYQLINIARTELGIDDGSYRAMVSRINKGKGESLKDCNMTELNLILKELKEKGFKVKPKKPDNFKSRRVKPKRITEEGRELPADVRDKMLALWIEMHNQGILRDGSDKGLAAYCRNRTEADHWHWITYGEALTIIEGLKTWQSRELLTQLLKKLINKGVNISKAELDEIADIKRAKTRFKYTSTENWRVIDYLKNNYDNLFN</sequence>
<feature type="region of interest" description="Disordered" evidence="1">
    <location>
        <begin position="60"/>
        <end position="79"/>
    </location>
</feature>
<evidence type="ECO:0000313" key="3">
    <source>
        <dbReference type="Proteomes" id="UP000245217"/>
    </source>
</evidence>
<reference evidence="3" key="1">
    <citation type="submission" date="2018-05" db="EMBL/GenBank/DDBJ databases">
        <title>Ignatzschineria dubaiensis sp. nov., isolated from necrotic foot tissues of dromedaries (Camelus dromedarius) and associated maggots in Dubai, United Arab Emirates.</title>
        <authorList>
            <person name="Tsang C.C."/>
            <person name="Tang J.Y.M."/>
            <person name="Fong J.Y.H."/>
            <person name="Kinne J."/>
            <person name="Lee H.H."/>
            <person name="Joseph M."/>
            <person name="Jose S."/>
            <person name="Schuster R.K."/>
            <person name="Tang Y."/>
            <person name="Sivakumar S."/>
            <person name="Chen J.H.K."/>
            <person name="Teng J.L.L."/>
            <person name="Lau S.K.P."/>
            <person name="Wernery U."/>
            <person name="Woo P.C.Y."/>
        </authorList>
    </citation>
    <scope>NUCLEOTIDE SEQUENCE [LARGE SCALE GENOMIC DNA]</scope>
    <source>
        <strain evidence="3">UAE-HKU58</strain>
    </source>
</reference>
<keyword evidence="3" id="KW-1185">Reference proteome</keyword>
<name>A0ABX5L1V7_9GAMM</name>
<protein>
    <recommendedName>
        <fullName evidence="4">Regulatory protein GemA</fullName>
    </recommendedName>
</protein>
<evidence type="ECO:0000256" key="1">
    <source>
        <dbReference type="SAM" id="MobiDB-lite"/>
    </source>
</evidence>
<dbReference type="Proteomes" id="UP000245217">
    <property type="component" value="Unassembled WGS sequence"/>
</dbReference>
<proteinExistence type="predicted"/>
<evidence type="ECO:0008006" key="4">
    <source>
        <dbReference type="Google" id="ProtNLM"/>
    </source>
</evidence>
<dbReference type="RefSeq" id="WP_109201375.1">
    <property type="nucleotide sequence ID" value="NZ_QEWS01000003.1"/>
</dbReference>
<evidence type="ECO:0000313" key="2">
    <source>
        <dbReference type="EMBL" id="PWD93051.1"/>
    </source>
</evidence>
<dbReference type="Pfam" id="PF06252">
    <property type="entry name" value="GemA"/>
    <property type="match status" value="1"/>
</dbReference>